<reference evidence="2 3" key="1">
    <citation type="journal article" date="2023" name="Plants (Basel)">
        <title>Bridging the Gap: Combining Genomics and Transcriptomics Approaches to Understand Stylosanthes scabra, an Orphan Legume from the Brazilian Caatinga.</title>
        <authorList>
            <person name="Ferreira-Neto J.R.C."/>
            <person name="da Silva M.D."/>
            <person name="Binneck E."/>
            <person name="de Melo N.F."/>
            <person name="da Silva R.H."/>
            <person name="de Melo A.L.T.M."/>
            <person name="Pandolfi V."/>
            <person name="Bustamante F.O."/>
            <person name="Brasileiro-Vidal A.C."/>
            <person name="Benko-Iseppon A.M."/>
        </authorList>
    </citation>
    <scope>NUCLEOTIDE SEQUENCE [LARGE SCALE GENOMIC DNA]</scope>
    <source>
        <tissue evidence="2">Leaves</tissue>
    </source>
</reference>
<sequence>MPPPACLVPYIHEAGFGGPLQMRPFDYDMPLVSALVERWRPETHSFHLPWGSARSPCSYSMYARYGLSSRTAHRRRTDQRVRAGLPGVVWDRHLGDGPAISGRTSPGWRGKNYAGVKMTWLRQGALFPDKTKNIVLLRRDNMEMNDFLPLVLSWIYQRFPRFCPPSRSVMVFPLVSRLNGLAQTSRDTHARRQLEFQNELDRVGVDDVRIPELVRCSLRVLI</sequence>
<dbReference type="PANTHER" id="PTHR46033">
    <property type="entry name" value="PROTEIN MAIN-LIKE 2"/>
    <property type="match status" value="1"/>
</dbReference>
<name>A0ABU6QEJ3_9FABA</name>
<organism evidence="2 3">
    <name type="scientific">Stylosanthes scabra</name>
    <dbReference type="NCBI Taxonomy" id="79078"/>
    <lineage>
        <taxon>Eukaryota</taxon>
        <taxon>Viridiplantae</taxon>
        <taxon>Streptophyta</taxon>
        <taxon>Embryophyta</taxon>
        <taxon>Tracheophyta</taxon>
        <taxon>Spermatophyta</taxon>
        <taxon>Magnoliopsida</taxon>
        <taxon>eudicotyledons</taxon>
        <taxon>Gunneridae</taxon>
        <taxon>Pentapetalae</taxon>
        <taxon>rosids</taxon>
        <taxon>fabids</taxon>
        <taxon>Fabales</taxon>
        <taxon>Fabaceae</taxon>
        <taxon>Papilionoideae</taxon>
        <taxon>50 kb inversion clade</taxon>
        <taxon>dalbergioids sensu lato</taxon>
        <taxon>Dalbergieae</taxon>
        <taxon>Pterocarpus clade</taxon>
        <taxon>Stylosanthes</taxon>
    </lineage>
</organism>
<dbReference type="PANTHER" id="PTHR46033:SF8">
    <property type="entry name" value="PROTEIN MAINTENANCE OF MERISTEMS-LIKE"/>
    <property type="match status" value="1"/>
</dbReference>
<gene>
    <name evidence="2" type="ORF">PIB30_041470</name>
</gene>
<dbReference type="Pfam" id="PF10536">
    <property type="entry name" value="PMD"/>
    <property type="match status" value="1"/>
</dbReference>
<dbReference type="InterPro" id="IPR044824">
    <property type="entry name" value="MAIN-like"/>
</dbReference>
<keyword evidence="3" id="KW-1185">Reference proteome</keyword>
<evidence type="ECO:0000259" key="1">
    <source>
        <dbReference type="Pfam" id="PF10536"/>
    </source>
</evidence>
<dbReference type="Proteomes" id="UP001341840">
    <property type="component" value="Unassembled WGS sequence"/>
</dbReference>
<feature type="domain" description="Aminotransferase-like plant mobile" evidence="1">
    <location>
        <begin position="22"/>
        <end position="53"/>
    </location>
</feature>
<evidence type="ECO:0000313" key="2">
    <source>
        <dbReference type="EMBL" id="MED6110279.1"/>
    </source>
</evidence>
<protein>
    <recommendedName>
        <fullName evidence="1">Aminotransferase-like plant mobile domain-containing protein</fullName>
    </recommendedName>
</protein>
<comment type="caution">
    <text evidence="2">The sequence shown here is derived from an EMBL/GenBank/DDBJ whole genome shotgun (WGS) entry which is preliminary data.</text>
</comment>
<dbReference type="EMBL" id="JASCZI010000230">
    <property type="protein sequence ID" value="MED6110279.1"/>
    <property type="molecule type" value="Genomic_DNA"/>
</dbReference>
<dbReference type="InterPro" id="IPR019557">
    <property type="entry name" value="AminoTfrase-like_pln_mobile"/>
</dbReference>
<accession>A0ABU6QEJ3</accession>
<proteinExistence type="predicted"/>
<evidence type="ECO:0000313" key="3">
    <source>
        <dbReference type="Proteomes" id="UP001341840"/>
    </source>
</evidence>